<dbReference type="EMBL" id="LRDC01000011">
    <property type="protein sequence ID" value="KVX02617.1"/>
    <property type="molecule type" value="Genomic_DNA"/>
</dbReference>
<proteinExistence type="predicted"/>
<protein>
    <submittedName>
        <fullName evidence="1">Uncharacterized protein</fullName>
    </submittedName>
</protein>
<accession>A0A119D0A2</accession>
<sequence>MISINRLINRYSADYTGFYGPKKPSTAIAILLPHLIATLPFLLPNKATYEVFNSDIELISNALTHVLMITIIF</sequence>
<reference evidence="1 2" key="1">
    <citation type="submission" date="2016-01" db="EMBL/GenBank/DDBJ databases">
        <title>Draft genome of the antarctic isolate Shewanella frigidimarina Ag06-30.</title>
        <authorList>
            <person name="Parmeciano Di Noto G."/>
            <person name="Vazquez S."/>
            <person name="Mac Cormack W."/>
            <person name="Iriarte A."/>
            <person name="Quiroga C."/>
        </authorList>
    </citation>
    <scope>NUCLEOTIDE SEQUENCE [LARGE SCALE GENOMIC DNA]</scope>
    <source>
        <strain evidence="1 2">Ag06-30</strain>
    </source>
</reference>
<evidence type="ECO:0000313" key="1">
    <source>
        <dbReference type="EMBL" id="KVX02617.1"/>
    </source>
</evidence>
<comment type="caution">
    <text evidence="1">The sequence shown here is derived from an EMBL/GenBank/DDBJ whole genome shotgun (WGS) entry which is preliminary data.</text>
</comment>
<name>A0A119D0A2_SHEFR</name>
<evidence type="ECO:0000313" key="2">
    <source>
        <dbReference type="Proteomes" id="UP000055702"/>
    </source>
</evidence>
<dbReference type="AlphaFoldDB" id="A0A119D0A2"/>
<dbReference type="Proteomes" id="UP000055702">
    <property type="component" value="Unassembled WGS sequence"/>
</dbReference>
<organism evidence="1">
    <name type="scientific">Shewanella frigidimarina</name>
    <dbReference type="NCBI Taxonomy" id="56812"/>
    <lineage>
        <taxon>Bacteria</taxon>
        <taxon>Pseudomonadati</taxon>
        <taxon>Pseudomonadota</taxon>
        <taxon>Gammaproteobacteria</taxon>
        <taxon>Alteromonadales</taxon>
        <taxon>Shewanellaceae</taxon>
        <taxon>Shewanella</taxon>
    </lineage>
</organism>
<gene>
    <name evidence="1" type="ORF">AWJ07_12980</name>
</gene>